<keyword evidence="6 8" id="KW-0711">Selenium</keyword>
<evidence type="ECO:0000313" key="12">
    <source>
        <dbReference type="Proteomes" id="UP000234414"/>
    </source>
</evidence>
<comment type="similarity">
    <text evidence="7 8">Belongs to the SelA family.</text>
</comment>
<dbReference type="RefSeq" id="WP_101766019.1">
    <property type="nucleotide sequence ID" value="NZ_CP025298.1"/>
</dbReference>
<evidence type="ECO:0000256" key="2">
    <source>
        <dbReference type="ARBA" id="ARBA00022490"/>
    </source>
</evidence>
<protein>
    <recommendedName>
        <fullName evidence="8">L-seryl-tRNA(Sec) selenium transferase</fullName>
        <ecNumber evidence="8">2.9.1.1</ecNumber>
    </recommendedName>
    <alternativeName>
        <fullName evidence="8">Selenocysteine synthase</fullName>
        <shortName evidence="8">Sec synthase</shortName>
    </alternativeName>
    <alternativeName>
        <fullName evidence="8">Selenocysteinyl-tRNA(Sec) synthase</fullName>
    </alternativeName>
</protein>
<dbReference type="SUPFAM" id="SSF53383">
    <property type="entry name" value="PLP-dependent transferases"/>
    <property type="match status" value="1"/>
</dbReference>
<keyword evidence="3 8" id="KW-0808">Transferase</keyword>
<comment type="function">
    <text evidence="8">Converts seryl-tRNA(Sec) to selenocysteinyl-tRNA(Sec) required for selenoprotein biosynthesis.</text>
</comment>
<dbReference type="Pfam" id="PF03841">
    <property type="entry name" value="SelA"/>
    <property type="match status" value="1"/>
</dbReference>
<dbReference type="Gene3D" id="3.40.640.10">
    <property type="entry name" value="Type I PLP-dependent aspartate aminotransferase-like (Major domain)"/>
    <property type="match status" value="1"/>
</dbReference>
<dbReference type="InterPro" id="IPR018319">
    <property type="entry name" value="SelA-like"/>
</dbReference>
<dbReference type="PANTHER" id="PTHR32328">
    <property type="entry name" value="L-SERYL-TRNA(SEC) SELENIUM TRANSFERASE"/>
    <property type="match status" value="1"/>
</dbReference>
<dbReference type="AlphaFoldDB" id="A0AAD0BYT9"/>
<comment type="cofactor">
    <cofactor evidence="1 8 9">
        <name>pyridoxal 5'-phosphate</name>
        <dbReference type="ChEBI" id="CHEBI:597326"/>
    </cofactor>
</comment>
<dbReference type="GO" id="GO:0001514">
    <property type="term" value="P:selenocysteine incorporation"/>
    <property type="evidence" value="ECO:0007669"/>
    <property type="project" value="UniProtKB-UniRule"/>
</dbReference>
<comment type="pathway">
    <text evidence="8">Aminoacyl-tRNA biosynthesis; selenocysteinyl-tRNA(Sec) biosynthesis; selenocysteinyl-tRNA(Sec) from L-seryl-tRNA(Sec) (bacterial route): step 1/1.</text>
</comment>
<dbReference type="InterPro" id="IPR015424">
    <property type="entry name" value="PyrdxlP-dep_Trfase"/>
</dbReference>
<reference evidence="11 12" key="1">
    <citation type="submission" date="2017-12" db="EMBL/GenBank/DDBJ databases">
        <title>Complete Genome Sequence of Stenotrophomonas maltophilia CSM2.</title>
        <authorList>
            <person name="Castro-Jaimes S."/>
            <person name="Lopez-Leal G."/>
            <person name="Barberena Jonas C."/>
            <person name="Bustos P."/>
            <person name="Perez-Oseguera A."/>
            <person name="Cevallos M.A."/>
        </authorList>
    </citation>
    <scope>NUCLEOTIDE SEQUENCE [LARGE SCALE GENOMIC DNA]</scope>
    <source>
        <strain evidence="11 12">CSM2</strain>
    </source>
</reference>
<dbReference type="Pfam" id="PF12390">
    <property type="entry name" value="Se-cys_synth_N"/>
    <property type="match status" value="1"/>
</dbReference>
<evidence type="ECO:0000256" key="1">
    <source>
        <dbReference type="ARBA" id="ARBA00001933"/>
    </source>
</evidence>
<dbReference type="InterPro" id="IPR025862">
    <property type="entry name" value="SelA_trans_N_dom"/>
</dbReference>
<dbReference type="GO" id="GO:0001717">
    <property type="term" value="P:conversion of seryl-tRNAsec to selenocys-tRNAsec"/>
    <property type="evidence" value="ECO:0007669"/>
    <property type="project" value="UniProtKB-UniRule"/>
</dbReference>
<dbReference type="InterPro" id="IPR015421">
    <property type="entry name" value="PyrdxlP-dep_Trfase_major"/>
</dbReference>
<organism evidence="11 12">
    <name type="scientific">Stenotrophomonas maltophilia</name>
    <name type="common">Pseudomonas maltophilia</name>
    <name type="synonym">Xanthomonas maltophilia</name>
    <dbReference type="NCBI Taxonomy" id="40324"/>
    <lineage>
        <taxon>Bacteria</taxon>
        <taxon>Pseudomonadati</taxon>
        <taxon>Pseudomonadota</taxon>
        <taxon>Gammaproteobacteria</taxon>
        <taxon>Lysobacterales</taxon>
        <taxon>Lysobacteraceae</taxon>
        <taxon>Stenotrophomonas</taxon>
        <taxon>Stenotrophomonas maltophilia group</taxon>
    </lineage>
</organism>
<proteinExistence type="inferred from homology"/>
<keyword evidence="5 8" id="KW-0648">Protein biosynthesis</keyword>
<evidence type="ECO:0000256" key="9">
    <source>
        <dbReference type="PIRSR" id="PIRSR618319-50"/>
    </source>
</evidence>
<comment type="catalytic activity">
    <reaction evidence="8">
        <text>L-seryl-tRNA(Sec) + selenophosphate + H(+) = L-selenocysteinyl-tRNA(Sec) + phosphate</text>
        <dbReference type="Rhea" id="RHEA:22728"/>
        <dbReference type="Rhea" id="RHEA-COMP:9742"/>
        <dbReference type="Rhea" id="RHEA-COMP:9743"/>
        <dbReference type="ChEBI" id="CHEBI:15378"/>
        <dbReference type="ChEBI" id="CHEBI:16144"/>
        <dbReference type="ChEBI" id="CHEBI:43474"/>
        <dbReference type="ChEBI" id="CHEBI:78533"/>
        <dbReference type="ChEBI" id="CHEBI:78573"/>
        <dbReference type="EC" id="2.9.1.1"/>
    </reaction>
</comment>
<dbReference type="GO" id="GO:0005737">
    <property type="term" value="C:cytoplasm"/>
    <property type="evidence" value="ECO:0007669"/>
    <property type="project" value="UniProtKB-SubCell"/>
</dbReference>
<keyword evidence="4 8" id="KW-0663">Pyridoxal phosphate</keyword>
<evidence type="ECO:0000256" key="6">
    <source>
        <dbReference type="ARBA" id="ARBA00023266"/>
    </source>
</evidence>
<dbReference type="Proteomes" id="UP000234414">
    <property type="component" value="Chromosome"/>
</dbReference>
<evidence type="ECO:0000259" key="10">
    <source>
        <dbReference type="Pfam" id="PF12390"/>
    </source>
</evidence>
<evidence type="ECO:0000256" key="5">
    <source>
        <dbReference type="ARBA" id="ARBA00022917"/>
    </source>
</evidence>
<gene>
    <name evidence="8" type="primary">selA</name>
    <name evidence="11" type="ORF">SmaCSM2_17410</name>
</gene>
<feature type="modified residue" description="N6-(pyridoxal phosphate)lysine" evidence="8 9">
    <location>
        <position position="303"/>
    </location>
</feature>
<comment type="subcellular location">
    <subcellularLocation>
        <location evidence="8">Cytoplasm</location>
    </subcellularLocation>
</comment>
<dbReference type="InterPro" id="IPR004534">
    <property type="entry name" value="SelA_trans"/>
</dbReference>
<dbReference type="HAMAP" id="MF_00423">
    <property type="entry name" value="SelA"/>
    <property type="match status" value="1"/>
</dbReference>
<evidence type="ECO:0000256" key="7">
    <source>
        <dbReference type="ARBA" id="ARBA00044507"/>
    </source>
</evidence>
<dbReference type="PANTHER" id="PTHR32328:SF0">
    <property type="entry name" value="L-SERYL-TRNA(SEC) SELENIUM TRANSFERASE"/>
    <property type="match status" value="1"/>
</dbReference>
<dbReference type="NCBIfam" id="TIGR00474">
    <property type="entry name" value="selA"/>
    <property type="match status" value="1"/>
</dbReference>
<sequence length="474" mass="50441">MPRTPRTPASAAALPSLDKLLRLPALSALIEDHGRSRVTLLLRSHLQALRERISAAQLSAEQLHQAIEGPALVAALDAALAADARLDLQPMFNLTGTVLHTNLGRALLPDAAVQAVTRAMTAPVDLEFDITRGRRGDRDARVQALVCELTGAEAATVVNNNAAAVLLLLNSLANRREVVVSRGELVEIGGAFRIPDVMRSAGARLLEVGTTNRTHPADFAHAIGARTALLMEVHASNYAITGFTAKVDTAAMAAIAHDHGLPLVVDLGSGSLCDLAAFGLPHEPTVQETLAAGADLVSFSGDKLLGGPQAGIIAGRADLIARINRNPLKRALRMDKMGLAALEAVLALYREAELLAKRLPTLRTLSRTQDDMDVQAQRLLPPMRSALAADYGLERASMHSQIGSGAQPQAQLASAGLRITTAHRGGLDRLAKRLRQLPRPVLGRIADDALWLDLRCLEPADEADFLAQWSTLQA</sequence>
<name>A0AAD0BYT9_STEMA</name>
<evidence type="ECO:0000313" key="11">
    <source>
        <dbReference type="EMBL" id="AUI08861.1"/>
    </source>
</evidence>
<evidence type="ECO:0000256" key="8">
    <source>
        <dbReference type="HAMAP-Rule" id="MF_00423"/>
    </source>
</evidence>
<accession>A0AAD0BYT9</accession>
<dbReference type="GO" id="GO:0004125">
    <property type="term" value="F:L-seryl-tRNA(Sec) selenium transferase activity"/>
    <property type="evidence" value="ECO:0007669"/>
    <property type="project" value="UniProtKB-UniRule"/>
</dbReference>
<dbReference type="Gene3D" id="3.90.1150.180">
    <property type="match status" value="1"/>
</dbReference>
<dbReference type="EMBL" id="CP025298">
    <property type="protein sequence ID" value="AUI08861.1"/>
    <property type="molecule type" value="Genomic_DNA"/>
</dbReference>
<keyword evidence="2 8" id="KW-0963">Cytoplasm</keyword>
<dbReference type="EC" id="2.9.1.1" evidence="8"/>
<feature type="domain" description="L-seryl-tRNA selenium transferase N-terminal" evidence="10">
    <location>
        <begin position="13"/>
        <end position="50"/>
    </location>
</feature>
<evidence type="ECO:0000256" key="4">
    <source>
        <dbReference type="ARBA" id="ARBA00022898"/>
    </source>
</evidence>
<evidence type="ECO:0000256" key="3">
    <source>
        <dbReference type="ARBA" id="ARBA00022679"/>
    </source>
</evidence>